<dbReference type="PANTHER" id="PTHR30480">
    <property type="entry name" value="BETA-HEXOSAMINIDASE-RELATED"/>
    <property type="match status" value="1"/>
</dbReference>
<dbReference type="GO" id="GO:0009254">
    <property type="term" value="P:peptidoglycan turnover"/>
    <property type="evidence" value="ECO:0007669"/>
    <property type="project" value="TreeGrafter"/>
</dbReference>
<dbReference type="STRING" id="29539.SAMN02745716_0412"/>
<dbReference type="Pfam" id="PF00933">
    <property type="entry name" value="Glyco_hydro_3"/>
    <property type="match status" value="1"/>
</dbReference>
<sequence>MSFLARIIPPLPSPAEERVAALPRTLAELVRGLPPEAAAAQVLAVSPRATADPSEVERLARGGFGAVILRRDDWRGARAVRDFVVRLRAAVARARTIQPLVLVVQPGGSANSFPGLPPERPPAEFDTARTAAAAYGRAALTLRRLGVEGLIGLPADVAAGEESVLGTRVFSSDPAEVATFVDLALRACQAARFLCVPGSFPGIGAADRPPEAGPVSVGLGLGDLRKRDLLAFRAAVDTGAAALLVGHALYPFENFAVPASMSRRVLVDLLRGEMRYPGIAITDDFASPAVRDFVRPDDAAVAALRAGADLVWISEPAGSQQAAFAAVLRALRDGRLQRARIDQAVQRILALKRTLGLVALPAQRGRGQGRARR</sequence>
<reference evidence="6" key="1">
    <citation type="submission" date="2016-10" db="EMBL/GenBank/DDBJ databases">
        <authorList>
            <person name="Varghese N."/>
            <person name="Submissions S."/>
        </authorList>
    </citation>
    <scope>NUCLEOTIDE SEQUENCE [LARGE SCALE GENOMIC DNA]</scope>
    <source>
        <strain evidence="6">ATCC 35263</strain>
    </source>
</reference>
<keyword evidence="2" id="KW-0378">Hydrolase</keyword>
<dbReference type="SUPFAM" id="SSF51445">
    <property type="entry name" value="(Trans)glycosidases"/>
    <property type="match status" value="1"/>
</dbReference>
<evidence type="ECO:0000256" key="1">
    <source>
        <dbReference type="ARBA" id="ARBA00005336"/>
    </source>
</evidence>
<gene>
    <name evidence="5" type="ORF">SAMN02745716_0412</name>
</gene>
<evidence type="ECO:0000259" key="4">
    <source>
        <dbReference type="Pfam" id="PF00933"/>
    </source>
</evidence>
<dbReference type="Proteomes" id="UP000222056">
    <property type="component" value="Unassembled WGS sequence"/>
</dbReference>
<dbReference type="Gene3D" id="3.20.20.300">
    <property type="entry name" value="Glycoside hydrolase, family 3, N-terminal domain"/>
    <property type="match status" value="1"/>
</dbReference>
<dbReference type="GO" id="GO:0005975">
    <property type="term" value="P:carbohydrate metabolic process"/>
    <property type="evidence" value="ECO:0007669"/>
    <property type="project" value="InterPro"/>
</dbReference>
<protein>
    <submittedName>
        <fullName evidence="5">Beta-N-acetylhexosaminidase</fullName>
    </submittedName>
</protein>
<dbReference type="GO" id="GO:0004553">
    <property type="term" value="F:hydrolase activity, hydrolyzing O-glycosyl compounds"/>
    <property type="evidence" value="ECO:0007669"/>
    <property type="project" value="InterPro"/>
</dbReference>
<evidence type="ECO:0000256" key="2">
    <source>
        <dbReference type="ARBA" id="ARBA00022801"/>
    </source>
</evidence>
<dbReference type="InterPro" id="IPR001764">
    <property type="entry name" value="Glyco_hydro_3_N"/>
</dbReference>
<evidence type="ECO:0000313" key="6">
    <source>
        <dbReference type="Proteomes" id="UP000222056"/>
    </source>
</evidence>
<evidence type="ECO:0000256" key="3">
    <source>
        <dbReference type="ARBA" id="ARBA00023295"/>
    </source>
</evidence>
<name>A0A1H6FI90_THEAL</name>
<dbReference type="AlphaFoldDB" id="A0A1H6FI90"/>
<proteinExistence type="inferred from homology"/>
<dbReference type="EMBL" id="FNWJ01000001">
    <property type="protein sequence ID" value="SEH10551.1"/>
    <property type="molecule type" value="Genomic_DNA"/>
</dbReference>
<dbReference type="InterPro" id="IPR050226">
    <property type="entry name" value="NagZ_Beta-hexosaminidase"/>
</dbReference>
<keyword evidence="6" id="KW-1185">Reference proteome</keyword>
<comment type="similarity">
    <text evidence="1">Belongs to the glycosyl hydrolase 3 family.</text>
</comment>
<feature type="domain" description="Glycoside hydrolase family 3 N-terminal" evidence="4">
    <location>
        <begin position="50"/>
        <end position="350"/>
    </location>
</feature>
<keyword evidence="3" id="KW-0326">Glycosidase</keyword>
<accession>A0A1H6FI90</accession>
<dbReference type="InterPro" id="IPR017853">
    <property type="entry name" value="GH"/>
</dbReference>
<dbReference type="InterPro" id="IPR036962">
    <property type="entry name" value="Glyco_hydro_3_N_sf"/>
</dbReference>
<organism evidence="5 6">
    <name type="scientific">Thermoleophilum album</name>
    <dbReference type="NCBI Taxonomy" id="29539"/>
    <lineage>
        <taxon>Bacteria</taxon>
        <taxon>Bacillati</taxon>
        <taxon>Actinomycetota</taxon>
        <taxon>Thermoleophilia</taxon>
        <taxon>Thermoleophilales</taxon>
        <taxon>Thermoleophilaceae</taxon>
        <taxon>Thermoleophilum</taxon>
    </lineage>
</organism>
<dbReference type="PANTHER" id="PTHR30480:SF16">
    <property type="entry name" value="GLYCOSIDE HYDROLASE FAMILY 3 DOMAIN PROTEIN"/>
    <property type="match status" value="1"/>
</dbReference>
<evidence type="ECO:0000313" key="5">
    <source>
        <dbReference type="EMBL" id="SEH10551.1"/>
    </source>
</evidence>